<evidence type="ECO:0000256" key="5">
    <source>
        <dbReference type="ARBA" id="ARBA00022842"/>
    </source>
</evidence>
<gene>
    <name evidence="10" type="primary">cas1</name>
    <name evidence="11" type="ORF">AUJ66_02680</name>
</gene>
<evidence type="ECO:0000256" key="4">
    <source>
        <dbReference type="ARBA" id="ARBA00022801"/>
    </source>
</evidence>
<keyword evidence="2 10" id="KW-0479">Metal-binding</keyword>
<comment type="cofactor">
    <cofactor evidence="10">
        <name>Mg(2+)</name>
        <dbReference type="ChEBI" id="CHEBI:18420"/>
    </cofactor>
    <cofactor evidence="10">
        <name>Mn(2+)</name>
        <dbReference type="ChEBI" id="CHEBI:29035"/>
    </cofactor>
</comment>
<evidence type="ECO:0000256" key="3">
    <source>
        <dbReference type="ARBA" id="ARBA00022759"/>
    </source>
</evidence>
<dbReference type="PANTHER" id="PTHR34353">
    <property type="entry name" value="CRISPR-ASSOCIATED ENDONUCLEASE CAS1 1"/>
    <property type="match status" value="1"/>
</dbReference>
<dbReference type="CDD" id="cd09634">
    <property type="entry name" value="Cas1_I-II-III"/>
    <property type="match status" value="1"/>
</dbReference>
<dbReference type="GO" id="GO:0046872">
    <property type="term" value="F:metal ion binding"/>
    <property type="evidence" value="ECO:0007669"/>
    <property type="project" value="UniProtKB-UniRule"/>
</dbReference>
<comment type="caution">
    <text evidence="11">The sequence shown here is derived from an EMBL/GenBank/DDBJ whole genome shotgun (WGS) entry which is preliminary data.</text>
</comment>
<dbReference type="Gene3D" id="1.20.120.920">
    <property type="entry name" value="CRISPR-associated endonuclease Cas1, C-terminal domain"/>
    <property type="match status" value="1"/>
</dbReference>
<protein>
    <recommendedName>
        <fullName evidence="10">CRISPR-associated endonuclease Cas1</fullName>
        <ecNumber evidence="10">3.1.-.-</ecNumber>
    </recommendedName>
</protein>
<dbReference type="EC" id="3.1.-.-" evidence="10"/>
<evidence type="ECO:0000256" key="9">
    <source>
        <dbReference type="ARBA" id="ARBA00038592"/>
    </source>
</evidence>
<feature type="binding site" evidence="10">
    <location>
        <position position="228"/>
    </location>
    <ligand>
        <name>Mn(2+)</name>
        <dbReference type="ChEBI" id="CHEBI:29035"/>
    </ligand>
</feature>
<organism evidence="11 12">
    <name type="scientific">Candidatus Desantisbacteria bacterium CG1_02_38_46</name>
    <dbReference type="NCBI Taxonomy" id="1817893"/>
    <lineage>
        <taxon>Bacteria</taxon>
        <taxon>Candidatus Desantisiibacteriota</taxon>
    </lineage>
</organism>
<dbReference type="GO" id="GO:0003677">
    <property type="term" value="F:DNA binding"/>
    <property type="evidence" value="ECO:0007669"/>
    <property type="project" value="UniProtKB-KW"/>
</dbReference>
<comment type="similarity">
    <text evidence="10">Belongs to the CRISPR-associated endonuclease Cas1 family.</text>
</comment>
<dbReference type="Proteomes" id="UP000182278">
    <property type="component" value="Unassembled WGS sequence"/>
</dbReference>
<dbReference type="InterPro" id="IPR050646">
    <property type="entry name" value="Cas1"/>
</dbReference>
<feature type="binding site" evidence="10">
    <location>
        <position position="243"/>
    </location>
    <ligand>
        <name>Mn(2+)</name>
        <dbReference type="ChEBI" id="CHEBI:29035"/>
    </ligand>
</feature>
<keyword evidence="6 10" id="KW-0051">Antiviral defense</keyword>
<keyword evidence="4 10" id="KW-0378">Hydrolase</keyword>
<dbReference type="STRING" id="1817893.AUJ66_02680"/>
<evidence type="ECO:0000256" key="2">
    <source>
        <dbReference type="ARBA" id="ARBA00022723"/>
    </source>
</evidence>
<accession>A0A1J4SE95</accession>
<dbReference type="InterPro" id="IPR042211">
    <property type="entry name" value="CRISPR-assoc_Cas1_N"/>
</dbReference>
<dbReference type="Gene3D" id="3.100.10.20">
    <property type="entry name" value="CRISPR-associated endonuclease Cas1, N-terminal domain"/>
    <property type="match status" value="1"/>
</dbReference>
<dbReference type="NCBIfam" id="TIGR00287">
    <property type="entry name" value="cas1"/>
    <property type="match status" value="1"/>
</dbReference>
<keyword evidence="3 10" id="KW-0255">Endonuclease</keyword>
<dbReference type="HAMAP" id="MF_01470">
    <property type="entry name" value="Cas1"/>
    <property type="match status" value="1"/>
</dbReference>
<dbReference type="GO" id="GO:0016787">
    <property type="term" value="F:hydrolase activity"/>
    <property type="evidence" value="ECO:0007669"/>
    <property type="project" value="UniProtKB-KW"/>
</dbReference>
<sequence>MQLVINTYGSYLRKKDECFLVKNDDKEFEVSAKKVESIVITTGAYLSTDAIKFAMENNIDVVFLDEFGNPYGRVWHSKLGSTTLIRRRQLEIAETEAGLELAKSWIVQKFDNQIELLKRLANSRPEKESKILEYASSLDSIKTKLGQLGGTLEEKRGTIMGLEGSGGRVYFEALSFITPERFEFEGRSRNPAKDEFNCFLNYAYGVLYSMVEKACILAGLDPYVGFIHTDNYNKKSLVFDIIDMFRTYADQTVVYLLSQRKVKKEHRDEIKGGFTLNKEGKVVLISALNETFDKTQRYKGRNIKNRDTIQFECHRIANELIK</sequence>
<keyword evidence="1 10" id="KW-0540">Nuclease</keyword>
<comment type="function">
    <text evidence="10">CRISPR (clustered regularly interspaced short palindromic repeat), is an adaptive immune system that provides protection against mobile genetic elements (viruses, transposable elements and conjugative plasmids). CRISPR clusters contain spacers, sequences complementary to antecedent mobile elements, and target invading nucleic acids. CRISPR clusters are transcribed and processed into CRISPR RNA (crRNA). Acts as a dsDNA endonuclease. Involved in the integration of spacer DNA into the CRISPR cassette.</text>
</comment>
<dbReference type="GO" id="GO:0043571">
    <property type="term" value="P:maintenance of CRISPR repeat elements"/>
    <property type="evidence" value="ECO:0007669"/>
    <property type="project" value="UniProtKB-UniRule"/>
</dbReference>
<dbReference type="InterPro" id="IPR002729">
    <property type="entry name" value="CRISPR-assoc_Cas1"/>
</dbReference>
<dbReference type="GO" id="GO:0051607">
    <property type="term" value="P:defense response to virus"/>
    <property type="evidence" value="ECO:0007669"/>
    <property type="project" value="UniProtKB-UniRule"/>
</dbReference>
<dbReference type="Pfam" id="PF01867">
    <property type="entry name" value="Cas_Cas1"/>
    <property type="match status" value="1"/>
</dbReference>
<dbReference type="PANTHER" id="PTHR34353:SF2">
    <property type="entry name" value="CRISPR-ASSOCIATED ENDONUCLEASE CAS1 1"/>
    <property type="match status" value="1"/>
</dbReference>
<name>A0A1J4SE95_9BACT</name>
<feature type="binding site" evidence="10">
    <location>
        <position position="163"/>
    </location>
    <ligand>
        <name>Mn(2+)</name>
        <dbReference type="ChEBI" id="CHEBI:29035"/>
    </ligand>
</feature>
<evidence type="ECO:0000256" key="8">
    <source>
        <dbReference type="ARBA" id="ARBA00023211"/>
    </source>
</evidence>
<evidence type="ECO:0000256" key="7">
    <source>
        <dbReference type="ARBA" id="ARBA00023125"/>
    </source>
</evidence>
<dbReference type="InterPro" id="IPR042206">
    <property type="entry name" value="CRISPR-assoc_Cas1_C"/>
</dbReference>
<reference evidence="11 12" key="1">
    <citation type="journal article" date="2016" name="Environ. Microbiol.">
        <title>Genomic resolution of a cold subsurface aquifer community provides metabolic insights for novel microbes adapted to high CO concentrations.</title>
        <authorList>
            <person name="Probst A.J."/>
            <person name="Castelle C.J."/>
            <person name="Singh A."/>
            <person name="Brown C.T."/>
            <person name="Anantharaman K."/>
            <person name="Sharon I."/>
            <person name="Hug L.A."/>
            <person name="Burstein D."/>
            <person name="Emerson J.B."/>
            <person name="Thomas B.C."/>
            <person name="Banfield J.F."/>
        </authorList>
    </citation>
    <scope>NUCLEOTIDE SEQUENCE [LARGE SCALE GENOMIC DNA]</scope>
    <source>
        <strain evidence="11">CG1_02_38_46</strain>
    </source>
</reference>
<evidence type="ECO:0000256" key="1">
    <source>
        <dbReference type="ARBA" id="ARBA00022722"/>
    </source>
</evidence>
<evidence type="ECO:0000256" key="10">
    <source>
        <dbReference type="HAMAP-Rule" id="MF_01470"/>
    </source>
</evidence>
<evidence type="ECO:0000313" key="12">
    <source>
        <dbReference type="Proteomes" id="UP000182278"/>
    </source>
</evidence>
<proteinExistence type="inferred from homology"/>
<keyword evidence="5 10" id="KW-0460">Magnesium</keyword>
<keyword evidence="7 10" id="KW-0238">DNA-binding</keyword>
<comment type="subunit">
    <text evidence="9 10">Homodimer, forms a heterotetramer with a Cas2 homodimer.</text>
</comment>
<dbReference type="EMBL" id="MNUO01000041">
    <property type="protein sequence ID" value="OIN97608.1"/>
    <property type="molecule type" value="Genomic_DNA"/>
</dbReference>
<keyword evidence="8 10" id="KW-0464">Manganese</keyword>
<dbReference type="AlphaFoldDB" id="A0A1J4SE95"/>
<dbReference type="GO" id="GO:0004519">
    <property type="term" value="F:endonuclease activity"/>
    <property type="evidence" value="ECO:0007669"/>
    <property type="project" value="UniProtKB-UniRule"/>
</dbReference>
<evidence type="ECO:0000256" key="6">
    <source>
        <dbReference type="ARBA" id="ARBA00023118"/>
    </source>
</evidence>
<evidence type="ECO:0000313" key="11">
    <source>
        <dbReference type="EMBL" id="OIN97608.1"/>
    </source>
</evidence>